<organism evidence="4 5">
    <name type="scientific">Adineta steineri</name>
    <dbReference type="NCBI Taxonomy" id="433720"/>
    <lineage>
        <taxon>Eukaryota</taxon>
        <taxon>Metazoa</taxon>
        <taxon>Spiralia</taxon>
        <taxon>Gnathifera</taxon>
        <taxon>Rotifera</taxon>
        <taxon>Eurotatoria</taxon>
        <taxon>Bdelloidea</taxon>
        <taxon>Adinetida</taxon>
        <taxon>Adinetidae</taxon>
        <taxon>Adineta</taxon>
    </lineage>
</organism>
<dbReference type="PANTHER" id="PTHR23072:SF0">
    <property type="entry name" value="GPI ETHANOLAMINE PHOSPHATE TRANSFERASE 2"/>
    <property type="match status" value="1"/>
</dbReference>
<feature type="domain" description="GPI ethanolamine phosphate transferase 2 C-terminal" evidence="3">
    <location>
        <begin position="433"/>
        <end position="538"/>
    </location>
</feature>
<feature type="transmembrane region" description="Helical" evidence="1">
    <location>
        <begin position="381"/>
        <end position="414"/>
    </location>
</feature>
<evidence type="ECO:0000313" key="4">
    <source>
        <dbReference type="EMBL" id="CAF1477186.1"/>
    </source>
</evidence>
<feature type="transmembrane region" description="Helical" evidence="1">
    <location>
        <begin position="435"/>
        <end position="453"/>
    </location>
</feature>
<feature type="domain" description="GPI ethanolamine phosphate transferase 2 C-terminal" evidence="3">
    <location>
        <begin position="587"/>
        <end position="725"/>
    </location>
</feature>
<dbReference type="GO" id="GO:0046872">
    <property type="term" value="F:metal ion binding"/>
    <property type="evidence" value="ECO:0007669"/>
    <property type="project" value="InterPro"/>
</dbReference>
<protein>
    <recommendedName>
        <fullName evidence="6">GPI ethanolamine phosphate transferase 2</fullName>
    </recommendedName>
</protein>
<dbReference type="Gene3D" id="3.40.720.10">
    <property type="entry name" value="Alkaline Phosphatase, subunit A"/>
    <property type="match status" value="2"/>
</dbReference>
<feature type="transmembrane region" description="Helical" evidence="1">
    <location>
        <begin position="563"/>
        <end position="578"/>
    </location>
</feature>
<evidence type="ECO:0000313" key="5">
    <source>
        <dbReference type="Proteomes" id="UP000663891"/>
    </source>
</evidence>
<feature type="transmembrane region" description="Helical" evidence="1">
    <location>
        <begin position="653"/>
        <end position="675"/>
    </location>
</feature>
<dbReference type="InterPro" id="IPR017850">
    <property type="entry name" value="Alkaline_phosphatase_core_sf"/>
</dbReference>
<keyword evidence="1" id="KW-1133">Transmembrane helix</keyword>
<dbReference type="OrthoDB" id="272139at2759"/>
<reference evidence="4" key="1">
    <citation type="submission" date="2021-02" db="EMBL/GenBank/DDBJ databases">
        <authorList>
            <person name="Nowell W R."/>
        </authorList>
    </citation>
    <scope>NUCLEOTIDE SEQUENCE</scope>
</reference>
<dbReference type="GO" id="GO:0006506">
    <property type="term" value="P:GPI anchor biosynthetic process"/>
    <property type="evidence" value="ECO:0007669"/>
    <property type="project" value="InterPro"/>
</dbReference>
<dbReference type="InterPro" id="IPR045687">
    <property type="entry name" value="PIGG/GPI7_C"/>
</dbReference>
<dbReference type="EMBL" id="CAJNON010001646">
    <property type="protein sequence ID" value="CAF1477186.1"/>
    <property type="molecule type" value="Genomic_DNA"/>
</dbReference>
<accession>A0A815RKS4</accession>
<dbReference type="PANTHER" id="PTHR23072">
    <property type="entry name" value="PHOSPHATIDYLINOSITOL GLYCAN-RELATED"/>
    <property type="match status" value="1"/>
</dbReference>
<dbReference type="GO" id="GO:0005789">
    <property type="term" value="C:endoplasmic reticulum membrane"/>
    <property type="evidence" value="ECO:0007669"/>
    <property type="project" value="TreeGrafter"/>
</dbReference>
<evidence type="ECO:0000259" key="3">
    <source>
        <dbReference type="Pfam" id="PF19316"/>
    </source>
</evidence>
<evidence type="ECO:0000256" key="1">
    <source>
        <dbReference type="SAM" id="Phobius"/>
    </source>
</evidence>
<proteinExistence type="predicted"/>
<dbReference type="GO" id="GO:0051267">
    <property type="term" value="F:CP2 mannose-ethanolamine phosphotransferase activity"/>
    <property type="evidence" value="ECO:0007669"/>
    <property type="project" value="TreeGrafter"/>
</dbReference>
<comment type="caution">
    <text evidence="4">The sequence shown here is derived from an EMBL/GenBank/DDBJ whole genome shotgun (WGS) entry which is preliminary data.</text>
</comment>
<feature type="transmembrane region" description="Helical" evidence="1">
    <location>
        <begin position="710"/>
        <end position="730"/>
    </location>
</feature>
<dbReference type="AlphaFoldDB" id="A0A815RKS4"/>
<dbReference type="InterPro" id="IPR006124">
    <property type="entry name" value="Metalloenzyme"/>
</dbReference>
<feature type="transmembrane region" description="Helical" evidence="1">
    <location>
        <begin position="516"/>
        <end position="534"/>
    </location>
</feature>
<dbReference type="Pfam" id="PF19316">
    <property type="entry name" value="PIGO_PIGG"/>
    <property type="match status" value="2"/>
</dbReference>
<keyword evidence="1" id="KW-0812">Transmembrane</keyword>
<feature type="transmembrane region" description="Helical" evidence="1">
    <location>
        <begin position="590"/>
        <end position="614"/>
    </location>
</feature>
<sequence length="733" mass="85361">MQGLFPFSSSTNHIANRSCFDSQESSQGHFIIVLIDALRADYVFNKNSSYYLKSIEKFEEEGKALSIKLRTHSPTVTLPRLKAILTGTIPSFWDVLFNYNSSQLQLDNLLFQYKRKYPEKKIIFYGDDTWVKLFPDSIFHRSYGLQSFFVTDFKEIDLNITHGLYNELDQMNDWDFLIVHYLGLDHIGHAFGAFNSFIKDKLIEMDEVIEKIVSKMNKNDLLLITGDHGMIDQGGHGGSSDAEIYVPAIFISHKLKENISKKKENNEEYFQIDLTPTLSALLEIAIPYNNLGILIENVLKHFYHSDKLNLFKCLIDDNRRQLFNLLSNTKLSTSLNDLHIIRNQAMLIANEQDLRMLLLSIILFWSSLIIFWFNIQRICFLSIILLSIVYLISNNLFLSLAIGAISFCIIVIGTGERKIGYNKIKNEGKHFSSQLLMWYPLFHIISLFSSSFIEEEHQTWYYLLSTYLLIRTIEEKSFKYLFMLILSRLIRSWNQTGNKWLNIPDIGDFLNRSENVVYLFSIHFLSSIIFLYLLNKSKRSSITYLLPIIVLIYRWNLFNSLTSVIPLLYYGLLGYLIVRKEISIENLLFSLLYILCRPHNCLIIIIHMIFYQFLNINDSRLAFILSQSAFFHLGNSNSFVTIDISTGFVGIPIYLPIIHGILIYLSTYGLSIVWLLKLSKEERIHSLLQLTLINSSFVLCIFLQRYHLFVWTVFAPKVFYLCAQTAFNLLRFL</sequence>
<dbReference type="Proteomes" id="UP000663891">
    <property type="component" value="Unassembled WGS sequence"/>
</dbReference>
<name>A0A815RKS4_9BILA</name>
<evidence type="ECO:0008006" key="6">
    <source>
        <dbReference type="Google" id="ProtNLM"/>
    </source>
</evidence>
<feature type="domain" description="Metalloenzyme" evidence="2">
    <location>
        <begin position="168"/>
        <end position="263"/>
    </location>
</feature>
<dbReference type="Pfam" id="PF01676">
    <property type="entry name" value="Metalloenzyme"/>
    <property type="match status" value="1"/>
</dbReference>
<feature type="transmembrane region" description="Helical" evidence="1">
    <location>
        <begin position="356"/>
        <end position="375"/>
    </location>
</feature>
<dbReference type="SUPFAM" id="SSF53649">
    <property type="entry name" value="Alkaline phosphatase-like"/>
    <property type="match status" value="1"/>
</dbReference>
<feature type="transmembrane region" description="Helical" evidence="1">
    <location>
        <begin position="687"/>
        <end position="704"/>
    </location>
</feature>
<dbReference type="InterPro" id="IPR039527">
    <property type="entry name" value="PIGG/GPI7"/>
</dbReference>
<evidence type="ECO:0000259" key="2">
    <source>
        <dbReference type="Pfam" id="PF01676"/>
    </source>
</evidence>
<keyword evidence="1" id="KW-0472">Membrane</keyword>
<gene>
    <name evidence="4" type="ORF">VCS650_LOCUS40959</name>
</gene>